<dbReference type="PANTHER" id="PTHR30492:SF0">
    <property type="entry name" value="METHYLGLYOXAL SYNTHASE"/>
    <property type="match status" value="1"/>
</dbReference>
<dbReference type="SUPFAM" id="SSF52335">
    <property type="entry name" value="Methylglyoxal synthase-like"/>
    <property type="match status" value="1"/>
</dbReference>
<dbReference type="InterPro" id="IPR018148">
    <property type="entry name" value="Methylglyoxal_synth_AS"/>
</dbReference>
<dbReference type="GO" id="GO:0006221">
    <property type="term" value="P:pyrimidine nucleotide biosynthetic process"/>
    <property type="evidence" value="ECO:0007669"/>
    <property type="project" value="UniProtKB-KW"/>
</dbReference>
<accession>A0A1I3B402</accession>
<feature type="active site" description="Proton donor/acceptor" evidence="2">
    <location>
        <position position="60"/>
    </location>
</feature>
<dbReference type="AlphaFoldDB" id="A0A1I3B402"/>
<dbReference type="CDD" id="cd01422">
    <property type="entry name" value="MGS"/>
    <property type="match status" value="1"/>
</dbReference>
<dbReference type="RefSeq" id="WP_149784505.1">
    <property type="nucleotide sequence ID" value="NZ_BAAADP010000001.1"/>
</dbReference>
<dbReference type="SMART" id="SM00851">
    <property type="entry name" value="MGS"/>
    <property type="match status" value="1"/>
</dbReference>
<evidence type="ECO:0000256" key="2">
    <source>
        <dbReference type="HAMAP-Rule" id="MF_00549"/>
    </source>
</evidence>
<dbReference type="PROSITE" id="PS01335">
    <property type="entry name" value="METHYLGLYOXAL_SYNTH"/>
    <property type="match status" value="1"/>
</dbReference>
<comment type="catalytic activity">
    <reaction evidence="2">
        <text>dihydroxyacetone phosphate = methylglyoxal + phosphate</text>
        <dbReference type="Rhea" id="RHEA:17937"/>
        <dbReference type="ChEBI" id="CHEBI:17158"/>
        <dbReference type="ChEBI" id="CHEBI:43474"/>
        <dbReference type="ChEBI" id="CHEBI:57642"/>
        <dbReference type="EC" id="4.2.3.3"/>
    </reaction>
</comment>
<dbReference type="InterPro" id="IPR004363">
    <property type="entry name" value="Methylgl_synth"/>
</dbReference>
<evidence type="ECO:0000313" key="5">
    <source>
        <dbReference type="Proteomes" id="UP000323537"/>
    </source>
</evidence>
<dbReference type="EMBL" id="FOPZ01000009">
    <property type="protein sequence ID" value="SFH57014.1"/>
    <property type="molecule type" value="Genomic_DNA"/>
</dbReference>
<dbReference type="PIRSF" id="PIRSF006614">
    <property type="entry name" value="Methylglyox_syn"/>
    <property type="match status" value="1"/>
</dbReference>
<organism evidence="4 5">
    <name type="scientific">Halorubrum aquaticum</name>
    <dbReference type="NCBI Taxonomy" id="387340"/>
    <lineage>
        <taxon>Archaea</taxon>
        <taxon>Methanobacteriati</taxon>
        <taxon>Methanobacteriota</taxon>
        <taxon>Stenosarchaea group</taxon>
        <taxon>Halobacteria</taxon>
        <taxon>Halobacteriales</taxon>
        <taxon>Haloferacaceae</taxon>
        <taxon>Halorubrum</taxon>
    </lineage>
</organism>
<dbReference type="InterPro" id="IPR036914">
    <property type="entry name" value="MGS-like_dom_sf"/>
</dbReference>
<gene>
    <name evidence="2" type="primary">mgsA</name>
    <name evidence="4" type="ORF">SAMN04488066_10967</name>
</gene>
<feature type="binding site" evidence="2">
    <location>
        <begin position="54"/>
        <end position="55"/>
    </location>
    <ligand>
        <name>substrate</name>
    </ligand>
</feature>
<dbReference type="HAMAP" id="MF_00549">
    <property type="entry name" value="Methylglyoxal_synth"/>
    <property type="match status" value="1"/>
</dbReference>
<feature type="binding site" evidence="2">
    <location>
        <position position="87"/>
    </location>
    <ligand>
        <name>substrate</name>
    </ligand>
</feature>
<protein>
    <recommendedName>
        <fullName evidence="2">Methylglyoxal synthase</fullName>
        <shortName evidence="2">MGS</shortName>
        <ecNumber evidence="2">4.2.3.3</ecNumber>
    </recommendedName>
</protein>
<name>A0A1I3B402_9EURY</name>
<keyword evidence="5" id="KW-1185">Reference proteome</keyword>
<evidence type="ECO:0000313" key="4">
    <source>
        <dbReference type="EMBL" id="SFH57014.1"/>
    </source>
</evidence>
<dbReference type="NCBIfam" id="TIGR00160">
    <property type="entry name" value="MGSA"/>
    <property type="match status" value="1"/>
</dbReference>
<dbReference type="NCBIfam" id="NF003559">
    <property type="entry name" value="PRK05234.1"/>
    <property type="match status" value="1"/>
</dbReference>
<proteinExistence type="inferred from homology"/>
<feature type="binding site" evidence="2">
    <location>
        <position position="8"/>
    </location>
    <ligand>
        <name>substrate</name>
    </ligand>
</feature>
<sequence length="145" mass="15422">MRIALIAHDELKDEMVAFVETHADVLGEHELVTTGTTGKRISDETGLAVNRQASGPLGGDLQIGAMVANGAIDGLVFLRDPLTAQPHEPDISALLRVCDVKDVPVATNLASAELLVQGLLVAEYPVSEDLLDERSPLTDRGSQDE</sequence>
<comment type="function">
    <text evidence="2">Catalyzes the formation of methylglyoxal from dihydroxyacetone phosphate.</text>
</comment>
<dbReference type="InterPro" id="IPR011607">
    <property type="entry name" value="MGS-like_dom"/>
</dbReference>
<dbReference type="Proteomes" id="UP000323537">
    <property type="component" value="Unassembled WGS sequence"/>
</dbReference>
<feature type="domain" description="MGS-like" evidence="3">
    <location>
        <begin position="1"/>
        <end position="145"/>
    </location>
</feature>
<dbReference type="EC" id="4.2.3.3" evidence="2"/>
<dbReference type="PROSITE" id="PS51855">
    <property type="entry name" value="MGS"/>
    <property type="match status" value="1"/>
</dbReference>
<dbReference type="PANTHER" id="PTHR30492">
    <property type="entry name" value="METHYLGLYOXAL SYNTHASE"/>
    <property type="match status" value="1"/>
</dbReference>
<dbReference type="GO" id="GO:0008929">
    <property type="term" value="F:methylglyoxal synthase activity"/>
    <property type="evidence" value="ECO:0007669"/>
    <property type="project" value="UniProtKB-UniRule"/>
</dbReference>
<keyword evidence="1" id="KW-0665">Pyrimidine biosynthesis</keyword>
<keyword evidence="2" id="KW-0456">Lyase</keyword>
<dbReference type="GO" id="GO:0019242">
    <property type="term" value="P:methylglyoxal biosynthetic process"/>
    <property type="evidence" value="ECO:0007669"/>
    <property type="project" value="UniProtKB-UniRule"/>
</dbReference>
<feature type="binding site" evidence="2">
    <location>
        <begin position="34"/>
        <end position="37"/>
    </location>
    <ligand>
        <name>substrate</name>
    </ligand>
</feature>
<dbReference type="Pfam" id="PF02142">
    <property type="entry name" value="MGS"/>
    <property type="match status" value="1"/>
</dbReference>
<dbReference type="GO" id="GO:0005829">
    <property type="term" value="C:cytosol"/>
    <property type="evidence" value="ECO:0007669"/>
    <property type="project" value="TreeGrafter"/>
</dbReference>
<evidence type="ECO:0000256" key="1">
    <source>
        <dbReference type="ARBA" id="ARBA00022975"/>
    </source>
</evidence>
<feature type="binding site" evidence="2">
    <location>
        <position position="12"/>
    </location>
    <ligand>
        <name>substrate</name>
    </ligand>
</feature>
<comment type="similarity">
    <text evidence="2">Belongs to the methylglyoxal synthase family.</text>
</comment>
<dbReference type="Gene3D" id="3.40.50.1380">
    <property type="entry name" value="Methylglyoxal synthase-like domain"/>
    <property type="match status" value="1"/>
</dbReference>
<dbReference type="OrthoDB" id="166237at2157"/>
<evidence type="ECO:0000259" key="3">
    <source>
        <dbReference type="PROSITE" id="PS51855"/>
    </source>
</evidence>
<reference evidence="4 5" key="1">
    <citation type="submission" date="2016-10" db="EMBL/GenBank/DDBJ databases">
        <authorList>
            <person name="Varghese N."/>
            <person name="Submissions S."/>
        </authorList>
    </citation>
    <scope>NUCLEOTIDE SEQUENCE [LARGE SCALE GENOMIC DNA]</scope>
    <source>
        <strain evidence="4 5">CGMCC 1.6377</strain>
    </source>
</reference>